<protein>
    <submittedName>
        <fullName evidence="2">Uncharacterized protein</fullName>
    </submittedName>
</protein>
<evidence type="ECO:0000313" key="2">
    <source>
        <dbReference type="EMBL" id="TYS50395.1"/>
    </source>
</evidence>
<feature type="transmembrane region" description="Helical" evidence="1">
    <location>
        <begin position="7"/>
        <end position="26"/>
    </location>
</feature>
<accession>A0A5D4RG46</accession>
<feature type="transmembrane region" description="Helical" evidence="1">
    <location>
        <begin position="149"/>
        <end position="169"/>
    </location>
</feature>
<evidence type="ECO:0000256" key="1">
    <source>
        <dbReference type="SAM" id="Phobius"/>
    </source>
</evidence>
<dbReference type="AlphaFoldDB" id="A0A5D4RG46"/>
<feature type="transmembrane region" description="Helical" evidence="1">
    <location>
        <begin position="68"/>
        <end position="85"/>
    </location>
</feature>
<proteinExistence type="predicted"/>
<keyword evidence="1" id="KW-1133">Transmembrane helix</keyword>
<name>A0A5D4RG46_9BACI</name>
<gene>
    <name evidence="2" type="ORF">FZD51_07605</name>
</gene>
<dbReference type="Proteomes" id="UP000322139">
    <property type="component" value="Unassembled WGS sequence"/>
</dbReference>
<comment type="caution">
    <text evidence="2">The sequence shown here is derived from an EMBL/GenBank/DDBJ whole genome shotgun (WGS) entry which is preliminary data.</text>
</comment>
<feature type="transmembrane region" description="Helical" evidence="1">
    <location>
        <begin position="124"/>
        <end position="143"/>
    </location>
</feature>
<reference evidence="2 3" key="1">
    <citation type="submission" date="2019-08" db="EMBL/GenBank/DDBJ databases">
        <title>Bacillus genomes from the desert of Cuatro Cienegas, Coahuila.</title>
        <authorList>
            <person name="Olmedo-Alvarez G."/>
        </authorList>
    </citation>
    <scope>NUCLEOTIDE SEQUENCE [LARGE SCALE GENOMIC DNA]</scope>
    <source>
        <strain evidence="2 3">CH446_14T</strain>
    </source>
</reference>
<dbReference type="RefSeq" id="WP_148974197.1">
    <property type="nucleotide sequence ID" value="NZ_VTER01000003.1"/>
</dbReference>
<evidence type="ECO:0000313" key="3">
    <source>
        <dbReference type="Proteomes" id="UP000322139"/>
    </source>
</evidence>
<dbReference type="EMBL" id="VTER01000003">
    <property type="protein sequence ID" value="TYS50395.1"/>
    <property type="molecule type" value="Genomic_DNA"/>
</dbReference>
<sequence length="178" mass="19849">MKIKSEQAIPLLVSVGQVVVFPYYIVWLKQAALLFTLFGWLFAIFSFSAAFGYRLYQTKGNKYRSHHPFIYIGMGAVYILAGTISKPADSLPYIALLLQTILGFLQGYHHAWHIEQKTFRLHAIHHYLIVGISMIGISFVKILSPGIVISGFGGVLMLCALWGAGRGLVSRLDKGSMR</sequence>
<feature type="transmembrane region" description="Helical" evidence="1">
    <location>
        <begin position="32"/>
        <end position="56"/>
    </location>
</feature>
<keyword evidence="1" id="KW-0812">Transmembrane</keyword>
<organism evidence="2 3">
    <name type="scientific">Bacillus infantis</name>
    <dbReference type="NCBI Taxonomy" id="324767"/>
    <lineage>
        <taxon>Bacteria</taxon>
        <taxon>Bacillati</taxon>
        <taxon>Bacillota</taxon>
        <taxon>Bacilli</taxon>
        <taxon>Bacillales</taxon>
        <taxon>Bacillaceae</taxon>
        <taxon>Bacillus</taxon>
    </lineage>
</organism>
<feature type="transmembrane region" description="Helical" evidence="1">
    <location>
        <begin position="91"/>
        <end position="112"/>
    </location>
</feature>
<keyword evidence="1" id="KW-0472">Membrane</keyword>